<protein>
    <submittedName>
        <fullName evidence="2">DUF397 domain-containing protein</fullName>
    </submittedName>
</protein>
<reference evidence="2 3" key="1">
    <citation type="submission" date="2019-05" db="EMBL/GenBank/DDBJ databases">
        <title>Draft genome sequence of Actinomadura sp. 14C53.</title>
        <authorList>
            <person name="Saricaoglu S."/>
            <person name="Isik K."/>
        </authorList>
    </citation>
    <scope>NUCLEOTIDE SEQUENCE [LARGE SCALE GENOMIC DNA]</scope>
    <source>
        <strain evidence="2 3">14C53</strain>
    </source>
</reference>
<dbReference type="Pfam" id="PF04149">
    <property type="entry name" value="DUF397"/>
    <property type="match status" value="1"/>
</dbReference>
<feature type="domain" description="DUF397" evidence="1">
    <location>
        <begin position="5"/>
        <end position="57"/>
    </location>
</feature>
<keyword evidence="3" id="KW-1185">Reference proteome</keyword>
<gene>
    <name evidence="2" type="ORF">ETD83_27980</name>
</gene>
<comment type="caution">
    <text evidence="2">The sequence shown here is derived from an EMBL/GenBank/DDBJ whole genome shotgun (WGS) entry which is preliminary data.</text>
</comment>
<organism evidence="2 3">
    <name type="scientific">Actinomadura soli</name>
    <dbReference type="NCBI Taxonomy" id="2508997"/>
    <lineage>
        <taxon>Bacteria</taxon>
        <taxon>Bacillati</taxon>
        <taxon>Actinomycetota</taxon>
        <taxon>Actinomycetes</taxon>
        <taxon>Streptosporangiales</taxon>
        <taxon>Thermomonosporaceae</taxon>
        <taxon>Actinomadura</taxon>
    </lineage>
</organism>
<proteinExistence type="predicted"/>
<dbReference type="OrthoDB" id="3482302at2"/>
<name>A0A5C4J5K4_9ACTN</name>
<dbReference type="EMBL" id="VCKW01000173">
    <property type="protein sequence ID" value="TMQ92129.1"/>
    <property type="molecule type" value="Genomic_DNA"/>
</dbReference>
<dbReference type="AlphaFoldDB" id="A0A5C4J5K4"/>
<sequence>MSGTAWRKSSHSGPEQGDCVEVAELTSGIGIRDSREPGLGHLVLTPEGFADLLARVKQGALKL</sequence>
<dbReference type="InterPro" id="IPR007278">
    <property type="entry name" value="DUF397"/>
</dbReference>
<dbReference type="RefSeq" id="WP_138648199.1">
    <property type="nucleotide sequence ID" value="NZ_VCKW01000173.1"/>
</dbReference>
<evidence type="ECO:0000259" key="1">
    <source>
        <dbReference type="Pfam" id="PF04149"/>
    </source>
</evidence>
<evidence type="ECO:0000313" key="2">
    <source>
        <dbReference type="EMBL" id="TMQ92129.1"/>
    </source>
</evidence>
<accession>A0A5C4J5K4</accession>
<evidence type="ECO:0000313" key="3">
    <source>
        <dbReference type="Proteomes" id="UP000309174"/>
    </source>
</evidence>
<dbReference type="Proteomes" id="UP000309174">
    <property type="component" value="Unassembled WGS sequence"/>
</dbReference>